<dbReference type="InterPro" id="IPR003644">
    <property type="entry name" value="Calx_beta"/>
</dbReference>
<dbReference type="GO" id="GO:0042383">
    <property type="term" value="C:sarcolemma"/>
    <property type="evidence" value="ECO:0007669"/>
    <property type="project" value="TreeGrafter"/>
</dbReference>
<comment type="subcellular location">
    <subcellularLocation>
        <location evidence="1">Cell membrane</location>
        <topology evidence="1">Multi-pass membrane protein</topology>
    </subcellularLocation>
</comment>
<dbReference type="InterPro" id="IPR038081">
    <property type="entry name" value="CalX-like_sf"/>
</dbReference>
<feature type="domain" description="Calx-beta" evidence="21">
    <location>
        <begin position="352"/>
        <end position="453"/>
    </location>
</feature>
<dbReference type="GO" id="GO:0005432">
    <property type="term" value="F:calcium:sodium antiporter activity"/>
    <property type="evidence" value="ECO:0007669"/>
    <property type="project" value="InterPro"/>
</dbReference>
<keyword evidence="3" id="KW-0813">Transport</keyword>
<evidence type="ECO:0000256" key="2">
    <source>
        <dbReference type="ARBA" id="ARBA00007489"/>
    </source>
</evidence>
<dbReference type="PANTHER" id="PTHR11878">
    <property type="entry name" value="SODIUM/CALCIUM EXCHANGER"/>
    <property type="match status" value="1"/>
</dbReference>
<dbReference type="GO" id="GO:0098794">
    <property type="term" value="C:postsynapse"/>
    <property type="evidence" value="ECO:0007669"/>
    <property type="project" value="TreeGrafter"/>
</dbReference>
<sequence>MENITEERIEGTCGHAKPCAPGLILPVWEPQDVSSCTKTFRAFVYLVAMAYLFFGVSIIADRFMASIEVITSQEKEVKMKKITGEPYTVLIKVWNETVSNLTLMALGSSAPEILLSVIEIIGNNFEAGDLGPSTIVGSAAFNLFCIIAICIVAVPSNEIRRVHRMDVFWVTVAWSLFAYVWLFLILSVFSPNEVEVWEGVLTFLFFPLTVLTAFMTNKKTGIFGQRLLSPLSYISFRRSRTPRETAPSKKHSNIENGISDVTGTLLGTNATKEAFDEHRKHHLDILRQLRNEHPDLSLEQLEKIATAKIVADAPKSRAFYRIQATHKMMGSGDLSAKLKVPEKERESEFSRPTTPILKPKVITVSFDPANYMCLENIGTIKVKVRCDRGSFQVPSRVRVHYKTYPDSAQEHTDYKPVEGELVFEHGEEEKEIGIEIVDNDVYEEDEQFFVRLSEPKAIMANNESQSLPTRLGAAEATVLVIDDDHGGAFTFSSETFKVAETAGVFYLNVQRHRGARGAVTLPYKVIDGSANNGKDYVAPDPSELHFEDGQTKATIEITIINDDEYEKSEDFYVELEPPIWHAKNQVGEGDADGRPLLGDHTRCRITITEDREFKGFIDKLAVNANTSLMVGTSSWKQQFTDAMTIEDIDGDGSLSVKEKVLHYVALPWKLTFALIPPTDYFNGWVCFVVCIIGIGILTAFIGDVAAMFGCTIGLKDSVTAITLVALGTSLPDAFASKTAALQDPTADSSIGNVTGSNAVNVFLGIGIAWALAAIHHAFKGTTFKVESGTLASSVTLFLIGAVICIGILQWRRRKSNVKGELGGPNGPKYLSAGIFVFVWVVYILYSSLVTYCIVPGF</sequence>
<dbReference type="InterPro" id="IPR051171">
    <property type="entry name" value="CaCA"/>
</dbReference>
<protein>
    <submittedName>
        <fullName evidence="23">Calx-beta domain-containing protein</fullName>
    </submittedName>
</protein>
<feature type="transmembrane region" description="Helical" evidence="20">
    <location>
        <begin position="790"/>
        <end position="810"/>
    </location>
</feature>
<keyword evidence="9" id="KW-0732">Signal</keyword>
<keyword evidence="8" id="KW-0479">Metal-binding</keyword>
<keyword evidence="7 20" id="KW-0812">Transmembrane</keyword>
<dbReference type="Proteomes" id="UP000887540">
    <property type="component" value="Unplaced"/>
</dbReference>
<feature type="transmembrane region" description="Helical" evidence="20">
    <location>
        <begin position="830"/>
        <end position="854"/>
    </location>
</feature>
<feature type="transmembrane region" description="Helical" evidence="20">
    <location>
        <begin position="758"/>
        <end position="778"/>
    </location>
</feature>
<dbReference type="Pfam" id="PF03160">
    <property type="entry name" value="Calx-beta"/>
    <property type="match status" value="1"/>
</dbReference>
<evidence type="ECO:0000256" key="14">
    <source>
        <dbReference type="ARBA" id="ARBA00023053"/>
    </source>
</evidence>
<evidence type="ECO:0000313" key="23">
    <source>
        <dbReference type="WBParaSite" id="ACRNAN_scaffold6789.g14712.t1"/>
    </source>
</evidence>
<dbReference type="PANTHER" id="PTHR11878:SF75">
    <property type="entry name" value="CALX-BETA DOMAIN-CONTAINING PROTEIN"/>
    <property type="match status" value="1"/>
</dbReference>
<dbReference type="Gene3D" id="2.60.40.2030">
    <property type="match status" value="2"/>
</dbReference>
<evidence type="ECO:0000259" key="21">
    <source>
        <dbReference type="SMART" id="SM00237"/>
    </source>
</evidence>
<keyword evidence="15" id="KW-0406">Ion transport</keyword>
<keyword evidence="14" id="KW-0915">Sodium</keyword>
<dbReference type="Pfam" id="PF01699">
    <property type="entry name" value="Na_Ca_ex"/>
    <property type="match status" value="2"/>
</dbReference>
<evidence type="ECO:0000256" key="12">
    <source>
        <dbReference type="ARBA" id="ARBA00022860"/>
    </source>
</evidence>
<dbReference type="InterPro" id="IPR004836">
    <property type="entry name" value="Na_Ca_Ex"/>
</dbReference>
<dbReference type="GO" id="GO:0007154">
    <property type="term" value="P:cell communication"/>
    <property type="evidence" value="ECO:0007669"/>
    <property type="project" value="InterPro"/>
</dbReference>
<keyword evidence="6" id="KW-0109">Calcium transport</keyword>
<evidence type="ECO:0000256" key="5">
    <source>
        <dbReference type="ARBA" id="ARBA00022475"/>
    </source>
</evidence>
<dbReference type="PRINTS" id="PR01259">
    <property type="entry name" value="NACAEXCHNGR"/>
</dbReference>
<evidence type="ECO:0000256" key="8">
    <source>
        <dbReference type="ARBA" id="ARBA00022723"/>
    </source>
</evidence>
<dbReference type="NCBIfam" id="TIGR00845">
    <property type="entry name" value="caca"/>
    <property type="match status" value="1"/>
</dbReference>
<feature type="transmembrane region" description="Helical" evidence="20">
    <location>
        <begin position="167"/>
        <end position="190"/>
    </location>
</feature>
<dbReference type="AlphaFoldDB" id="A0A914EAE1"/>
<keyword evidence="12" id="KW-0112">Calmodulin-binding</keyword>
<organism evidence="22 23">
    <name type="scientific">Acrobeloides nanus</name>
    <dbReference type="NCBI Taxonomy" id="290746"/>
    <lineage>
        <taxon>Eukaryota</taxon>
        <taxon>Metazoa</taxon>
        <taxon>Ecdysozoa</taxon>
        <taxon>Nematoda</taxon>
        <taxon>Chromadorea</taxon>
        <taxon>Rhabditida</taxon>
        <taxon>Tylenchina</taxon>
        <taxon>Cephalobomorpha</taxon>
        <taxon>Cephaloboidea</taxon>
        <taxon>Cephalobidae</taxon>
        <taxon>Acrobeloides</taxon>
    </lineage>
</organism>
<dbReference type="InterPro" id="IPR032452">
    <property type="entry name" value="Na_Ca_Ex_C-exten"/>
</dbReference>
<keyword evidence="4" id="KW-0050">Antiport</keyword>
<evidence type="ECO:0000256" key="18">
    <source>
        <dbReference type="ARBA" id="ARBA00023201"/>
    </source>
</evidence>
<evidence type="ECO:0000256" key="11">
    <source>
        <dbReference type="ARBA" id="ARBA00022837"/>
    </source>
</evidence>
<feature type="transmembrane region" description="Helical" evidence="20">
    <location>
        <begin position="196"/>
        <end position="216"/>
    </location>
</feature>
<keyword evidence="18" id="KW-0739">Sodium transport</keyword>
<evidence type="ECO:0000256" key="17">
    <source>
        <dbReference type="ARBA" id="ARBA00023180"/>
    </source>
</evidence>
<comment type="catalytic activity">
    <reaction evidence="19">
        <text>Ca(2+)(in) + 3 Na(+)(out) = Ca(2+)(out) + 3 Na(+)(in)</text>
        <dbReference type="Rhea" id="RHEA:69955"/>
        <dbReference type="ChEBI" id="CHEBI:29101"/>
        <dbReference type="ChEBI" id="CHEBI:29108"/>
    </reaction>
</comment>
<feature type="transmembrane region" description="Helical" evidence="20">
    <location>
        <begin position="684"/>
        <end position="708"/>
    </location>
</feature>
<evidence type="ECO:0000256" key="1">
    <source>
        <dbReference type="ARBA" id="ARBA00004651"/>
    </source>
</evidence>
<dbReference type="GO" id="GO:0046872">
    <property type="term" value="F:metal ion binding"/>
    <property type="evidence" value="ECO:0007669"/>
    <property type="project" value="UniProtKB-KW"/>
</dbReference>
<keyword evidence="11" id="KW-0106">Calcium</keyword>
<dbReference type="SMART" id="SM00237">
    <property type="entry name" value="Calx_beta"/>
    <property type="match status" value="2"/>
</dbReference>
<comment type="similarity">
    <text evidence="2">Belongs to the Ca(2+):cation antiporter (CaCA) (TC 2.A.19) family. SLC8 subfamily.</text>
</comment>
<dbReference type="GO" id="GO:0098703">
    <property type="term" value="P:calcium ion import across plasma membrane"/>
    <property type="evidence" value="ECO:0007669"/>
    <property type="project" value="TreeGrafter"/>
</dbReference>
<dbReference type="WBParaSite" id="ACRNAN_scaffold6789.g14712.t1">
    <property type="protein sequence ID" value="ACRNAN_scaffold6789.g14712.t1"/>
    <property type="gene ID" value="ACRNAN_scaffold6789.g14712"/>
</dbReference>
<dbReference type="GO" id="GO:0030424">
    <property type="term" value="C:axon"/>
    <property type="evidence" value="ECO:0007669"/>
    <property type="project" value="TreeGrafter"/>
</dbReference>
<keyword evidence="5" id="KW-1003">Cell membrane</keyword>
<evidence type="ECO:0000256" key="16">
    <source>
        <dbReference type="ARBA" id="ARBA00023136"/>
    </source>
</evidence>
<evidence type="ECO:0000256" key="15">
    <source>
        <dbReference type="ARBA" id="ARBA00023065"/>
    </source>
</evidence>
<keyword evidence="17" id="KW-0325">Glycoprotein</keyword>
<evidence type="ECO:0000256" key="7">
    <source>
        <dbReference type="ARBA" id="ARBA00022692"/>
    </source>
</evidence>
<evidence type="ECO:0000256" key="13">
    <source>
        <dbReference type="ARBA" id="ARBA00022989"/>
    </source>
</evidence>
<dbReference type="Pfam" id="PF16494">
    <property type="entry name" value="Na_Ca_ex_C"/>
    <property type="match status" value="1"/>
</dbReference>
<evidence type="ECO:0000256" key="4">
    <source>
        <dbReference type="ARBA" id="ARBA00022449"/>
    </source>
</evidence>
<evidence type="ECO:0000256" key="20">
    <source>
        <dbReference type="SAM" id="Phobius"/>
    </source>
</evidence>
<dbReference type="GO" id="GO:0005516">
    <property type="term" value="F:calmodulin binding"/>
    <property type="evidence" value="ECO:0007669"/>
    <property type="project" value="UniProtKB-KW"/>
</dbReference>
<evidence type="ECO:0000256" key="10">
    <source>
        <dbReference type="ARBA" id="ARBA00022737"/>
    </source>
</evidence>
<dbReference type="SUPFAM" id="SSF141072">
    <property type="entry name" value="CalX-like"/>
    <property type="match status" value="2"/>
</dbReference>
<feature type="transmembrane region" description="Helical" evidence="20">
    <location>
        <begin position="135"/>
        <end position="155"/>
    </location>
</feature>
<evidence type="ECO:0000256" key="19">
    <source>
        <dbReference type="ARBA" id="ARBA00033667"/>
    </source>
</evidence>
<feature type="domain" description="Calx-beta" evidence="21">
    <location>
        <begin position="476"/>
        <end position="576"/>
    </location>
</feature>
<evidence type="ECO:0000313" key="22">
    <source>
        <dbReference type="Proteomes" id="UP000887540"/>
    </source>
</evidence>
<dbReference type="InterPro" id="IPR004837">
    <property type="entry name" value="NaCa_Exmemb"/>
</dbReference>
<evidence type="ECO:0000256" key="9">
    <source>
        <dbReference type="ARBA" id="ARBA00022729"/>
    </source>
</evidence>
<keyword evidence="16 20" id="KW-0472">Membrane</keyword>
<evidence type="ECO:0000256" key="6">
    <source>
        <dbReference type="ARBA" id="ARBA00022568"/>
    </source>
</evidence>
<keyword evidence="22" id="KW-1185">Reference proteome</keyword>
<dbReference type="Gene3D" id="1.20.1420.30">
    <property type="entry name" value="NCX, central ion-binding region"/>
    <property type="match status" value="2"/>
</dbReference>
<dbReference type="InterPro" id="IPR044880">
    <property type="entry name" value="NCX_ion-bd_dom_sf"/>
</dbReference>
<accession>A0A914EAE1</accession>
<evidence type="ECO:0000256" key="3">
    <source>
        <dbReference type="ARBA" id="ARBA00022448"/>
    </source>
</evidence>
<feature type="transmembrane region" description="Helical" evidence="20">
    <location>
        <begin position="42"/>
        <end position="60"/>
    </location>
</feature>
<keyword evidence="10" id="KW-0677">Repeat</keyword>
<name>A0A914EAE1_9BILA</name>
<reference evidence="23" key="1">
    <citation type="submission" date="2022-11" db="UniProtKB">
        <authorList>
            <consortium name="WormBaseParasite"/>
        </authorList>
    </citation>
    <scope>IDENTIFICATION</scope>
</reference>
<keyword evidence="13 20" id="KW-1133">Transmembrane helix</keyword>
<proteinExistence type="inferred from homology"/>